<sequence>MNRKRRVWPLMLALVTLLGTLPTAAGRASAEPAASAAAPQIVNGGFEADFWADRSWNVATDDWEQAEVSRFAYAADSWITKNEGGHALKYWIKDAAVSTRSVTVSQSVYDLPAGRYELTAQSMGGAGAEAGQVQLFAGTAAGIEQATTGYNGWNKRSLEFTLGEPVSELRLGAYVSGQAKAWGYLDDLRLTRIGADKVQPVQADIFVQKVEGLGSGFIKGVDVSSVTALERSGVVFRDAAGTPTDLFATLHQSGVNYVRVRVWNDPYTADGQGYGGGDNDLATAIDIGRRATANGMKVLVDFHYSDFWADPAKQQTPKAWAGYTPEQKGEAIYAYTKNNLQQMRAAGVDVGMVQIGNETNGFFVGEKEWKAIAGMFAQGSRAVREADPSILVALHFTNPESSGRYANYAAELAKHNVDYDVFASSYYPFWHGSLGNLTAVLKQVADTYGKKVMVAETSYAYTAEDGDGHGNTAPKESGQTLDYPISVQGQATSVRGVIDAVAQVGAAGIGVFYWEPAWLPVGPAAELAGNKALWEKYGSGWASSYAAEYDPHDAGAWYGGSAVDNQALFDFAGRPLSSLNVFKYVDTGAVAPLRVDAVRSVGLSVKAGEPVTLPATVEAVYNDGSVRPLPAAWDEAALNAAIQQGPGRYVIGGTAEGGHPVSAVLEIKLANLLSNGSFEQADRSMWHIAYGEGRIPHTAYQNKESDAKSGRYSLHFYSSEGTDFRIEQTVSGLAPGYYDLSMSIQGGDFTQGDLKLLASSGDQARQASAAVHGWQQWDEPKISGIRVEDGRITVGASVYANAGAWGTLDDFYLTFARELETTPPSPGGGTPTDPAPKVPEAPQPAVPANPTPTLPPSPVVTPVPAQPAVPAVPGNEPVVPAQPGGEPSAAAQPYMQGYPDGTFRPAKAVSRAELAAMLLRVSGGPAAAASANAGPSAFGGATGAAGAPVAAANAAAKAAAAGAGGAAKPPAGVGYADVAADSWAAEAVRAVTESGWMRGTGADAFGPNRPVTRAEMAAVLARWKALPAAGGAGLESAGFSDTAGHWAAGDLARARQAGYLRGLPDGRFEPDRALSRAEAAAVFNRVLGRTLPAAPDASRWPDVPAGHWALADIEAAAGDSSR</sequence>
<comment type="similarity">
    <text evidence="1 4">Belongs to the glycosyl hydrolase 53 family.</text>
</comment>
<evidence type="ECO:0000313" key="7">
    <source>
        <dbReference type="EMBL" id="QDH21161.1"/>
    </source>
</evidence>
<dbReference type="OrthoDB" id="9768786at2"/>
<dbReference type="PANTHER" id="PTHR34983">
    <property type="entry name" value="ARABINOGALACTAN ENDO-BETA-1,4-GALACTANASE A"/>
    <property type="match status" value="1"/>
</dbReference>
<dbReference type="PANTHER" id="PTHR34983:SF2">
    <property type="entry name" value="ENDO-BETA-1,4-GALACTANASE"/>
    <property type="match status" value="1"/>
</dbReference>
<dbReference type="Gene3D" id="2.60.120.260">
    <property type="entry name" value="Galactose-binding domain-like"/>
    <property type="match status" value="2"/>
</dbReference>
<dbReference type="AlphaFoldDB" id="A0A4Y6UXS3"/>
<evidence type="ECO:0000256" key="4">
    <source>
        <dbReference type="RuleBase" id="RU361192"/>
    </source>
</evidence>
<keyword evidence="3 4" id="KW-0326">Glycosidase</keyword>
<protein>
    <recommendedName>
        <fullName evidence="4">Arabinogalactan endo-beta-1,4-galactanase</fullName>
        <ecNumber evidence="4">3.2.1.89</ecNumber>
    </recommendedName>
</protein>
<keyword evidence="2 4" id="KW-0378">Hydrolase</keyword>
<dbReference type="Proteomes" id="UP000316968">
    <property type="component" value="Chromosome"/>
</dbReference>
<organism evidence="7 8">
    <name type="scientific">Saccharibacillus brassicae</name>
    <dbReference type="NCBI Taxonomy" id="2583377"/>
    <lineage>
        <taxon>Bacteria</taxon>
        <taxon>Bacillati</taxon>
        <taxon>Bacillota</taxon>
        <taxon>Bacilli</taxon>
        <taxon>Bacillales</taxon>
        <taxon>Paenibacillaceae</taxon>
        <taxon>Saccharibacillus</taxon>
    </lineage>
</organism>
<keyword evidence="4" id="KW-0732">Signal</keyword>
<dbReference type="GO" id="GO:0045490">
    <property type="term" value="P:pectin catabolic process"/>
    <property type="evidence" value="ECO:0007669"/>
    <property type="project" value="TreeGrafter"/>
</dbReference>
<dbReference type="EC" id="3.2.1.89" evidence="4"/>
<feature type="domain" description="SLH" evidence="6">
    <location>
        <begin position="868"/>
        <end position="932"/>
    </location>
</feature>
<dbReference type="KEGG" id="saca:FFV09_10035"/>
<dbReference type="GO" id="GO:0031218">
    <property type="term" value="F:arabinogalactan endo-1,4-beta-galactosidase activity"/>
    <property type="evidence" value="ECO:0007669"/>
    <property type="project" value="UniProtKB-EC"/>
</dbReference>
<dbReference type="InterPro" id="IPR001119">
    <property type="entry name" value="SLH_dom"/>
</dbReference>
<feature type="signal peptide" evidence="4">
    <location>
        <begin position="1"/>
        <end position="24"/>
    </location>
</feature>
<feature type="region of interest" description="Disordered" evidence="5">
    <location>
        <begin position="819"/>
        <end position="862"/>
    </location>
</feature>
<dbReference type="GO" id="GO:0015926">
    <property type="term" value="F:glucosidase activity"/>
    <property type="evidence" value="ECO:0007669"/>
    <property type="project" value="InterPro"/>
</dbReference>
<reference evidence="7 8" key="1">
    <citation type="submission" date="2019-06" db="EMBL/GenBank/DDBJ databases">
        <title>Saccharibacillus brassicae sp. nov., an endophytic bacterium isolated from Chinese cabbage seeds (Brassica pekinensis).</title>
        <authorList>
            <person name="Jiang L."/>
            <person name="Lee J."/>
            <person name="Kim S.W."/>
        </authorList>
    </citation>
    <scope>NUCLEOTIDE SEQUENCE [LARGE SCALE GENOMIC DNA]</scope>
    <source>
        <strain evidence="8">KCTC 43072 / ATSA2</strain>
    </source>
</reference>
<evidence type="ECO:0000256" key="1">
    <source>
        <dbReference type="ARBA" id="ARBA00010687"/>
    </source>
</evidence>
<dbReference type="RefSeq" id="WP_141447708.1">
    <property type="nucleotide sequence ID" value="NZ_CP041217.1"/>
</dbReference>
<dbReference type="Pfam" id="PF07745">
    <property type="entry name" value="Glyco_hydro_53"/>
    <property type="match status" value="1"/>
</dbReference>
<dbReference type="Pfam" id="PF00395">
    <property type="entry name" value="SLH"/>
    <property type="match status" value="3"/>
</dbReference>
<evidence type="ECO:0000256" key="5">
    <source>
        <dbReference type="SAM" id="MobiDB-lite"/>
    </source>
</evidence>
<dbReference type="PROSITE" id="PS51272">
    <property type="entry name" value="SLH"/>
    <property type="match status" value="3"/>
</dbReference>
<keyword evidence="8" id="KW-1185">Reference proteome</keyword>
<feature type="compositionally biased region" description="Pro residues" evidence="5">
    <location>
        <begin position="833"/>
        <end position="862"/>
    </location>
</feature>
<feature type="chain" id="PRO_5039755223" description="Arabinogalactan endo-beta-1,4-galactanase" evidence="4">
    <location>
        <begin position="25"/>
        <end position="1122"/>
    </location>
</feature>
<proteinExistence type="inferred from homology"/>
<dbReference type="InterPro" id="IPR011683">
    <property type="entry name" value="Glyco_hydro_53"/>
</dbReference>
<evidence type="ECO:0000256" key="3">
    <source>
        <dbReference type="ARBA" id="ARBA00023295"/>
    </source>
</evidence>
<evidence type="ECO:0000313" key="8">
    <source>
        <dbReference type="Proteomes" id="UP000316968"/>
    </source>
</evidence>
<dbReference type="Gene3D" id="3.20.20.80">
    <property type="entry name" value="Glycosidases"/>
    <property type="match status" value="1"/>
</dbReference>
<gene>
    <name evidence="7" type="ORF">FFV09_10035</name>
</gene>
<feature type="domain" description="SLH" evidence="6">
    <location>
        <begin position="1034"/>
        <end position="1097"/>
    </location>
</feature>
<accession>A0A4Y6UXS3</accession>
<dbReference type="Pfam" id="PF07532">
    <property type="entry name" value="Big_4"/>
    <property type="match status" value="1"/>
</dbReference>
<comment type="catalytic activity">
    <reaction evidence="4">
        <text>The enzyme specifically hydrolyzes (1-&gt;4)-beta-D-galactosidic linkages in type I arabinogalactans.</text>
        <dbReference type="EC" id="3.2.1.89"/>
    </reaction>
</comment>
<evidence type="ECO:0000256" key="2">
    <source>
        <dbReference type="ARBA" id="ARBA00022801"/>
    </source>
</evidence>
<dbReference type="SUPFAM" id="SSF51445">
    <property type="entry name" value="(Trans)glycosidases"/>
    <property type="match status" value="1"/>
</dbReference>
<feature type="domain" description="SLH" evidence="6">
    <location>
        <begin position="971"/>
        <end position="1033"/>
    </location>
</feature>
<dbReference type="InterPro" id="IPR017853">
    <property type="entry name" value="GH"/>
</dbReference>
<evidence type="ECO:0000259" key="6">
    <source>
        <dbReference type="PROSITE" id="PS51272"/>
    </source>
</evidence>
<name>A0A4Y6UXS3_SACBS</name>
<dbReference type="InterPro" id="IPR011081">
    <property type="entry name" value="Big_4"/>
</dbReference>
<dbReference type="EMBL" id="CP041217">
    <property type="protein sequence ID" value="QDH21161.1"/>
    <property type="molecule type" value="Genomic_DNA"/>
</dbReference>